<feature type="region of interest" description="Disordered" evidence="1">
    <location>
        <begin position="161"/>
        <end position="180"/>
    </location>
</feature>
<dbReference type="Proteomes" id="UP001189429">
    <property type="component" value="Unassembled WGS sequence"/>
</dbReference>
<gene>
    <name evidence="2" type="ORF">PCOR1329_LOCUS66533</name>
</gene>
<organism evidence="2 3">
    <name type="scientific">Prorocentrum cordatum</name>
    <dbReference type="NCBI Taxonomy" id="2364126"/>
    <lineage>
        <taxon>Eukaryota</taxon>
        <taxon>Sar</taxon>
        <taxon>Alveolata</taxon>
        <taxon>Dinophyceae</taxon>
        <taxon>Prorocentrales</taxon>
        <taxon>Prorocentraceae</taxon>
        <taxon>Prorocentrum</taxon>
    </lineage>
</organism>
<evidence type="ECO:0000313" key="3">
    <source>
        <dbReference type="Proteomes" id="UP001189429"/>
    </source>
</evidence>
<proteinExistence type="predicted"/>
<sequence>RLARVDGLGAVKDWCLRLSPQRGGCDLISAMWKALFSHLAGGAPVFACCCPAVAQLRFWLVCYRRGRGHRSRHLLPGRALRAFCPYKRPHKFFMVLECTFGLPRHPAGLQYAHLLPTRWRANWRTQISVQLAICGARAVLDALLFGAKPVGAQRRRPQAGWVTSFSQPPSPPFPVVSSVA</sequence>
<reference evidence="2" key="1">
    <citation type="submission" date="2023-10" db="EMBL/GenBank/DDBJ databases">
        <authorList>
            <person name="Chen Y."/>
            <person name="Shah S."/>
            <person name="Dougan E. K."/>
            <person name="Thang M."/>
            <person name="Chan C."/>
        </authorList>
    </citation>
    <scope>NUCLEOTIDE SEQUENCE [LARGE SCALE GENOMIC DNA]</scope>
</reference>
<keyword evidence="3" id="KW-1185">Reference proteome</keyword>
<feature type="non-terminal residue" evidence="2">
    <location>
        <position position="1"/>
    </location>
</feature>
<name>A0ABN9WHH2_9DINO</name>
<evidence type="ECO:0000256" key="1">
    <source>
        <dbReference type="SAM" id="MobiDB-lite"/>
    </source>
</evidence>
<evidence type="ECO:0000313" key="2">
    <source>
        <dbReference type="EMBL" id="CAK0884708.1"/>
    </source>
</evidence>
<accession>A0ABN9WHH2</accession>
<protein>
    <submittedName>
        <fullName evidence="2">Uncharacterized protein</fullName>
    </submittedName>
</protein>
<comment type="caution">
    <text evidence="2">The sequence shown here is derived from an EMBL/GenBank/DDBJ whole genome shotgun (WGS) entry which is preliminary data.</text>
</comment>
<dbReference type="EMBL" id="CAUYUJ010018576">
    <property type="protein sequence ID" value="CAK0884708.1"/>
    <property type="molecule type" value="Genomic_DNA"/>
</dbReference>